<keyword evidence="4" id="KW-0808">Transferase</keyword>
<dbReference type="PROSITE" id="PS50089">
    <property type="entry name" value="ZF_RING_2"/>
    <property type="match status" value="1"/>
</dbReference>
<keyword evidence="15" id="KW-1185">Reference proteome</keyword>
<evidence type="ECO:0000256" key="11">
    <source>
        <dbReference type="ARBA" id="ARBA00023136"/>
    </source>
</evidence>
<dbReference type="EMBL" id="LSRL02000002">
    <property type="protein sequence ID" value="TDG53117.1"/>
    <property type="molecule type" value="Genomic_DNA"/>
</dbReference>
<evidence type="ECO:0000256" key="1">
    <source>
        <dbReference type="ARBA" id="ARBA00000900"/>
    </source>
</evidence>
<dbReference type="InterPro" id="IPR013083">
    <property type="entry name" value="Znf_RING/FYVE/PHD"/>
</dbReference>
<dbReference type="Gene3D" id="3.30.40.10">
    <property type="entry name" value="Zinc/RING finger domain, C3HC4 (zinc finger)"/>
    <property type="match status" value="1"/>
</dbReference>
<dbReference type="Pfam" id="PF13639">
    <property type="entry name" value="zf-RING_2"/>
    <property type="match status" value="1"/>
</dbReference>
<evidence type="ECO:0000313" key="15">
    <source>
        <dbReference type="Proteomes" id="UP000295192"/>
    </source>
</evidence>
<proteinExistence type="predicted"/>
<dbReference type="GO" id="GO:0061630">
    <property type="term" value="F:ubiquitin protein ligase activity"/>
    <property type="evidence" value="ECO:0007669"/>
    <property type="project" value="UniProtKB-EC"/>
</dbReference>
<dbReference type="GO" id="GO:0008270">
    <property type="term" value="F:zinc ion binding"/>
    <property type="evidence" value="ECO:0007669"/>
    <property type="project" value="UniProtKB-KW"/>
</dbReference>
<evidence type="ECO:0000256" key="3">
    <source>
        <dbReference type="ARBA" id="ARBA00012483"/>
    </source>
</evidence>
<dbReference type="GO" id="GO:0016567">
    <property type="term" value="P:protein ubiquitination"/>
    <property type="evidence" value="ECO:0007669"/>
    <property type="project" value="TreeGrafter"/>
</dbReference>
<feature type="domain" description="RING-type" evidence="13">
    <location>
        <begin position="26"/>
        <end position="70"/>
    </location>
</feature>
<keyword evidence="7 12" id="KW-0863">Zinc-finger</keyword>
<evidence type="ECO:0000256" key="5">
    <source>
        <dbReference type="ARBA" id="ARBA00022692"/>
    </source>
</evidence>
<protein>
    <recommendedName>
        <fullName evidence="3">RING-type E3 ubiquitin transferase</fullName>
        <ecNumber evidence="3">2.3.2.27</ecNumber>
    </recommendedName>
</protein>
<dbReference type="GO" id="GO:0016020">
    <property type="term" value="C:membrane"/>
    <property type="evidence" value="ECO:0007669"/>
    <property type="project" value="UniProtKB-SubCell"/>
</dbReference>
<dbReference type="PANTHER" id="PTHR45977:SF4">
    <property type="entry name" value="RING-TYPE DOMAIN-CONTAINING PROTEIN"/>
    <property type="match status" value="1"/>
</dbReference>
<dbReference type="SUPFAM" id="SSF57850">
    <property type="entry name" value="RING/U-box"/>
    <property type="match status" value="1"/>
</dbReference>
<dbReference type="SMART" id="SM00184">
    <property type="entry name" value="RING"/>
    <property type="match status" value="1"/>
</dbReference>
<evidence type="ECO:0000259" key="13">
    <source>
        <dbReference type="PROSITE" id="PS50089"/>
    </source>
</evidence>
<gene>
    <name evidence="14" type="ORF">AWZ03_000660</name>
</gene>
<keyword evidence="9" id="KW-0862">Zinc</keyword>
<keyword evidence="11" id="KW-0472">Membrane</keyword>
<organism evidence="14 15">
    <name type="scientific">Drosophila navojoa</name>
    <name type="common">Fruit fly</name>
    <dbReference type="NCBI Taxonomy" id="7232"/>
    <lineage>
        <taxon>Eukaryota</taxon>
        <taxon>Metazoa</taxon>
        <taxon>Ecdysozoa</taxon>
        <taxon>Arthropoda</taxon>
        <taxon>Hexapoda</taxon>
        <taxon>Insecta</taxon>
        <taxon>Pterygota</taxon>
        <taxon>Neoptera</taxon>
        <taxon>Endopterygota</taxon>
        <taxon>Diptera</taxon>
        <taxon>Brachycera</taxon>
        <taxon>Muscomorpha</taxon>
        <taxon>Ephydroidea</taxon>
        <taxon>Drosophilidae</taxon>
        <taxon>Drosophila</taxon>
    </lineage>
</organism>
<dbReference type="PANTHER" id="PTHR45977">
    <property type="entry name" value="TARGET OF ERK KINASE MPK-1"/>
    <property type="match status" value="1"/>
</dbReference>
<evidence type="ECO:0000256" key="9">
    <source>
        <dbReference type="ARBA" id="ARBA00022833"/>
    </source>
</evidence>
<dbReference type="GO" id="GO:0006511">
    <property type="term" value="P:ubiquitin-dependent protein catabolic process"/>
    <property type="evidence" value="ECO:0007669"/>
    <property type="project" value="TreeGrafter"/>
</dbReference>
<sequence>MLRIKEFLCRYGLLEMSEPLPSSSNCTICFDMANDEDEVLIVHRLPCGHLFHKNCILRWLSCNNICPNCRREVDTAPCRSYPRIDERQPLGAAVLLWPRGRPPVSTYIHRLQPSSNVLADHSMTSGNQ</sequence>
<dbReference type="Proteomes" id="UP000295192">
    <property type="component" value="Unassembled WGS sequence"/>
</dbReference>
<dbReference type="InterPro" id="IPR001841">
    <property type="entry name" value="Znf_RING"/>
</dbReference>
<dbReference type="AlphaFoldDB" id="A0A484BWB3"/>
<name>A0A484BWB3_DRONA</name>
<keyword evidence="10" id="KW-1133">Transmembrane helix</keyword>
<evidence type="ECO:0000256" key="6">
    <source>
        <dbReference type="ARBA" id="ARBA00022723"/>
    </source>
</evidence>
<evidence type="ECO:0000313" key="14">
    <source>
        <dbReference type="EMBL" id="TDG53117.1"/>
    </source>
</evidence>
<dbReference type="STRING" id="7232.A0A484BWB3"/>
<comment type="subcellular location">
    <subcellularLocation>
        <location evidence="2">Membrane</location>
        <topology evidence="2">Multi-pass membrane protein</topology>
    </subcellularLocation>
</comment>
<dbReference type="EC" id="2.3.2.27" evidence="3"/>
<evidence type="ECO:0000256" key="10">
    <source>
        <dbReference type="ARBA" id="ARBA00022989"/>
    </source>
</evidence>
<reference evidence="14 15" key="1">
    <citation type="journal article" date="2019" name="J. Hered.">
        <title>An Improved Genome Assembly for Drosophila navojoa, the Basal Species in the mojavensis Cluster.</title>
        <authorList>
            <person name="Vanderlinde T."/>
            <person name="Dupim E.G."/>
            <person name="Nazario-Yepiz N.O."/>
            <person name="Carvalho A.B."/>
        </authorList>
    </citation>
    <scope>NUCLEOTIDE SEQUENCE [LARGE SCALE GENOMIC DNA]</scope>
    <source>
        <strain evidence="14">Navoj_Jal97</strain>
        <tissue evidence="14">Whole organism</tissue>
    </source>
</reference>
<keyword evidence="8" id="KW-0833">Ubl conjugation pathway</keyword>
<evidence type="ECO:0000256" key="8">
    <source>
        <dbReference type="ARBA" id="ARBA00022786"/>
    </source>
</evidence>
<comment type="catalytic activity">
    <reaction evidence="1">
        <text>S-ubiquitinyl-[E2 ubiquitin-conjugating enzyme]-L-cysteine + [acceptor protein]-L-lysine = [E2 ubiquitin-conjugating enzyme]-L-cysteine + N(6)-ubiquitinyl-[acceptor protein]-L-lysine.</text>
        <dbReference type="EC" id="2.3.2.27"/>
    </reaction>
</comment>
<accession>A0A484BWB3</accession>
<evidence type="ECO:0000256" key="7">
    <source>
        <dbReference type="ARBA" id="ARBA00022771"/>
    </source>
</evidence>
<evidence type="ECO:0000256" key="4">
    <source>
        <dbReference type="ARBA" id="ARBA00022679"/>
    </source>
</evidence>
<dbReference type="OMA" id="CTICFDM"/>
<keyword evidence="6" id="KW-0479">Metal-binding</keyword>
<evidence type="ECO:0000256" key="2">
    <source>
        <dbReference type="ARBA" id="ARBA00004141"/>
    </source>
</evidence>
<evidence type="ECO:0000256" key="12">
    <source>
        <dbReference type="PROSITE-ProRule" id="PRU00175"/>
    </source>
</evidence>
<comment type="caution">
    <text evidence="14">The sequence shown here is derived from an EMBL/GenBank/DDBJ whole genome shotgun (WGS) entry which is preliminary data.</text>
</comment>
<keyword evidence="5" id="KW-0812">Transmembrane</keyword>